<keyword evidence="8" id="KW-0642">Proline metabolism</keyword>
<evidence type="ECO:0000259" key="11">
    <source>
        <dbReference type="Pfam" id="PF01619"/>
    </source>
</evidence>
<evidence type="ECO:0000256" key="9">
    <source>
        <dbReference type="ARBA" id="ARBA00048779"/>
    </source>
</evidence>
<dbReference type="GO" id="GO:0010133">
    <property type="term" value="P:L-proline catabolic process to L-glutamate"/>
    <property type="evidence" value="ECO:0007669"/>
    <property type="project" value="UniProtKB-UniPathway"/>
</dbReference>
<evidence type="ECO:0000256" key="1">
    <source>
        <dbReference type="ARBA" id="ARBA00001974"/>
    </source>
</evidence>
<comment type="catalytic activity">
    <reaction evidence="9">
        <text>L-proline + a quinone = (S)-1-pyrroline-5-carboxylate + a quinol + H(+)</text>
        <dbReference type="Rhea" id="RHEA:23784"/>
        <dbReference type="ChEBI" id="CHEBI:15378"/>
        <dbReference type="ChEBI" id="CHEBI:17388"/>
        <dbReference type="ChEBI" id="CHEBI:24646"/>
        <dbReference type="ChEBI" id="CHEBI:60039"/>
        <dbReference type="ChEBI" id="CHEBI:132124"/>
        <dbReference type="EC" id="1.5.5.2"/>
    </reaction>
</comment>
<feature type="region of interest" description="Disordered" evidence="10">
    <location>
        <begin position="239"/>
        <end position="258"/>
    </location>
</feature>
<dbReference type="EMBL" id="KF900884">
    <property type="protein sequence ID" value="AIF10196.1"/>
    <property type="molecule type" value="Genomic_DNA"/>
</dbReference>
<protein>
    <recommendedName>
        <fullName evidence="3">proline dehydrogenase</fullName>
        <ecNumber evidence="3">1.5.5.2</ecNumber>
    </recommendedName>
</protein>
<dbReference type="InterPro" id="IPR008219">
    <property type="entry name" value="PRODH_bac_arc"/>
</dbReference>
<evidence type="ECO:0000256" key="4">
    <source>
        <dbReference type="ARBA" id="ARBA00022630"/>
    </source>
</evidence>
<dbReference type="PIRSF" id="PIRSF000196">
    <property type="entry name" value="Pro_dehydrog"/>
    <property type="match status" value="1"/>
</dbReference>
<accession>A0A075H1Y3</accession>
<keyword evidence="7 12" id="KW-0560">Oxidoreductase</keyword>
<evidence type="ECO:0000256" key="10">
    <source>
        <dbReference type="SAM" id="MobiDB-lite"/>
    </source>
</evidence>
<name>A0A075H1Y3_9EURY</name>
<evidence type="ECO:0000256" key="3">
    <source>
        <dbReference type="ARBA" id="ARBA00012695"/>
    </source>
</evidence>
<evidence type="ECO:0000256" key="2">
    <source>
        <dbReference type="ARBA" id="ARBA00004739"/>
    </source>
</evidence>
<evidence type="ECO:0000256" key="7">
    <source>
        <dbReference type="ARBA" id="ARBA00023002"/>
    </source>
</evidence>
<feature type="domain" description="Proline dehydrogenase" evidence="11">
    <location>
        <begin position="46"/>
        <end position="310"/>
    </location>
</feature>
<keyword evidence="4" id="KW-0285">Flavoprotein</keyword>
<comment type="cofactor">
    <cofactor evidence="1">
        <name>FAD</name>
        <dbReference type="ChEBI" id="CHEBI:57692"/>
    </cofactor>
</comment>
<keyword evidence="6" id="KW-0274">FAD</keyword>
<dbReference type="AlphaFoldDB" id="A0A075H1Y3"/>
<dbReference type="InterPro" id="IPR015659">
    <property type="entry name" value="Proline_oxidase"/>
</dbReference>
<dbReference type="PANTHER" id="PTHR13914">
    <property type="entry name" value="PROLINE OXIDASE"/>
    <property type="match status" value="1"/>
</dbReference>
<organism evidence="12">
    <name type="scientific">uncultured marine group II/III euryarchaeote KM3_44_G05</name>
    <dbReference type="NCBI Taxonomy" id="1456448"/>
    <lineage>
        <taxon>Archaea</taxon>
        <taxon>Methanobacteriati</taxon>
        <taxon>Methanobacteriota</taxon>
        <taxon>environmental samples</taxon>
    </lineage>
</organism>
<keyword evidence="5" id="KW-0547">Nucleotide-binding</keyword>
<dbReference type="EC" id="1.5.5.2" evidence="3"/>
<evidence type="ECO:0000256" key="6">
    <source>
        <dbReference type="ARBA" id="ARBA00022827"/>
    </source>
</evidence>
<dbReference type="Pfam" id="PF01619">
    <property type="entry name" value="Pro_dh"/>
    <property type="match status" value="1"/>
</dbReference>
<reference evidence="12" key="1">
    <citation type="journal article" date="2014" name="Genome Biol. Evol.">
        <title>Pangenome evidence for extensive interdomain horizontal transfer affecting lineage core and shell genes in uncultured planktonic thaumarchaeota and euryarchaeota.</title>
        <authorList>
            <person name="Deschamps P."/>
            <person name="Zivanovic Y."/>
            <person name="Moreira D."/>
            <person name="Rodriguez-Valera F."/>
            <person name="Lopez-Garcia P."/>
        </authorList>
    </citation>
    <scope>NUCLEOTIDE SEQUENCE</scope>
</reference>
<comment type="pathway">
    <text evidence="2">Amino-acid degradation; L-proline degradation into L-glutamate; L-glutamate from L-proline: step 1/2.</text>
</comment>
<dbReference type="SUPFAM" id="SSF51730">
    <property type="entry name" value="FAD-linked oxidoreductase"/>
    <property type="match status" value="1"/>
</dbReference>
<dbReference type="InterPro" id="IPR029041">
    <property type="entry name" value="FAD-linked_oxidoreductase-like"/>
</dbReference>
<dbReference type="GO" id="GO:0000166">
    <property type="term" value="F:nucleotide binding"/>
    <property type="evidence" value="ECO:0007669"/>
    <property type="project" value="UniProtKB-KW"/>
</dbReference>
<dbReference type="Gene3D" id="3.20.20.220">
    <property type="match status" value="1"/>
</dbReference>
<dbReference type="InterPro" id="IPR002872">
    <property type="entry name" value="Proline_DH_dom"/>
</dbReference>
<evidence type="ECO:0000256" key="8">
    <source>
        <dbReference type="ARBA" id="ARBA00023062"/>
    </source>
</evidence>
<dbReference type="GO" id="GO:0004657">
    <property type="term" value="F:proline dehydrogenase activity"/>
    <property type="evidence" value="ECO:0007669"/>
    <property type="project" value="UniProtKB-EC"/>
</dbReference>
<sequence length="325" mass="36449">MGLFGQVVVRVLPIMPRFLVGIVAKRYVAGDSLTTALTVMKNLGAKEGCSFTVDVLGEEISSMDEAQFFVKEYSRLIEVIAEHNLDANLSIKPTAFGLLIDEAKAYENMEALLRKAAEHDIFVRLDMEDHRVTQATIDVTLRMHEKGITNVGTVLQARLHRTPDDVRAISEALGPDADFRICKGIYLEPEEIAHTKYRPINAAFSESLSLMLDSNSYVGIATHDKPVVQNALEQLRARGMTPEGPDPREGAGQARAGKGPGYEFQMLLGIKGQMRRKLRNAGHPVRIYIPYGEQWYEYGMRRLRENPDVAVHITKAFLLPWTNRR</sequence>
<proteinExistence type="predicted"/>
<dbReference type="UniPathway" id="UPA00261">
    <property type="reaction ID" value="UER00373"/>
</dbReference>
<dbReference type="PANTHER" id="PTHR13914:SF0">
    <property type="entry name" value="PROLINE DEHYDROGENASE 1, MITOCHONDRIAL"/>
    <property type="match status" value="1"/>
</dbReference>
<evidence type="ECO:0000313" key="12">
    <source>
        <dbReference type="EMBL" id="AIF10196.1"/>
    </source>
</evidence>
<evidence type="ECO:0000256" key="5">
    <source>
        <dbReference type="ARBA" id="ARBA00022741"/>
    </source>
</evidence>